<proteinExistence type="predicted"/>
<feature type="non-terminal residue" evidence="2">
    <location>
        <position position="188"/>
    </location>
</feature>
<feature type="region of interest" description="Disordered" evidence="1">
    <location>
        <begin position="1"/>
        <end position="38"/>
    </location>
</feature>
<organism evidence="2 3">
    <name type="scientific">Colocasia esculenta</name>
    <name type="common">Wild taro</name>
    <name type="synonym">Arum esculentum</name>
    <dbReference type="NCBI Taxonomy" id="4460"/>
    <lineage>
        <taxon>Eukaryota</taxon>
        <taxon>Viridiplantae</taxon>
        <taxon>Streptophyta</taxon>
        <taxon>Embryophyta</taxon>
        <taxon>Tracheophyta</taxon>
        <taxon>Spermatophyta</taxon>
        <taxon>Magnoliopsida</taxon>
        <taxon>Liliopsida</taxon>
        <taxon>Araceae</taxon>
        <taxon>Aroideae</taxon>
        <taxon>Colocasieae</taxon>
        <taxon>Colocasia</taxon>
    </lineage>
</organism>
<feature type="region of interest" description="Disordered" evidence="1">
    <location>
        <begin position="52"/>
        <end position="100"/>
    </location>
</feature>
<evidence type="ECO:0000256" key="1">
    <source>
        <dbReference type="SAM" id="MobiDB-lite"/>
    </source>
</evidence>
<evidence type="ECO:0000313" key="2">
    <source>
        <dbReference type="EMBL" id="MQL74369.1"/>
    </source>
</evidence>
<gene>
    <name evidence="2" type="ORF">Taro_006720</name>
</gene>
<reference evidence="2" key="1">
    <citation type="submission" date="2017-07" db="EMBL/GenBank/DDBJ databases">
        <title>Taro Niue Genome Assembly and Annotation.</title>
        <authorList>
            <person name="Atibalentja N."/>
            <person name="Keating K."/>
            <person name="Fields C.J."/>
        </authorList>
    </citation>
    <scope>NUCLEOTIDE SEQUENCE</scope>
    <source>
        <strain evidence="2">Niue_2</strain>
        <tissue evidence="2">Leaf</tissue>
    </source>
</reference>
<sequence length="188" mass="19293">SPDAVGSARLGKITSTAKEAQRRVASPPRGPGKGGGVGRSLRHLCPCWRCPSCQRGGPGEPHPTRNCPRWTDPPAGAGTGSQLGHLWSPGSSSQSQGSGTVVSLCQLSLPPLPPSPLWRHLSFAPCAPPVPRPSGGVHSPPPDSPPAPSATLARTSLPSPPVQVASPPAPDSCYRWSQSPPSRPCAGR</sequence>
<feature type="region of interest" description="Disordered" evidence="1">
    <location>
        <begin position="123"/>
        <end position="188"/>
    </location>
</feature>
<protein>
    <submittedName>
        <fullName evidence="2">Uncharacterized protein</fullName>
    </submittedName>
</protein>
<feature type="compositionally biased region" description="Low complexity" evidence="1">
    <location>
        <begin position="88"/>
        <end position="100"/>
    </location>
</feature>
<comment type="caution">
    <text evidence="2">The sequence shown here is derived from an EMBL/GenBank/DDBJ whole genome shotgun (WGS) entry which is preliminary data.</text>
</comment>
<keyword evidence="3" id="KW-1185">Reference proteome</keyword>
<dbReference type="AlphaFoldDB" id="A0A843U1N5"/>
<name>A0A843U1N5_COLES</name>
<accession>A0A843U1N5</accession>
<evidence type="ECO:0000313" key="3">
    <source>
        <dbReference type="Proteomes" id="UP000652761"/>
    </source>
</evidence>
<dbReference type="EMBL" id="NMUH01000203">
    <property type="protein sequence ID" value="MQL74369.1"/>
    <property type="molecule type" value="Genomic_DNA"/>
</dbReference>
<feature type="compositionally biased region" description="Pro residues" evidence="1">
    <location>
        <begin position="139"/>
        <end position="148"/>
    </location>
</feature>
<feature type="non-terminal residue" evidence="2">
    <location>
        <position position="1"/>
    </location>
</feature>
<dbReference type="Proteomes" id="UP000652761">
    <property type="component" value="Unassembled WGS sequence"/>
</dbReference>